<dbReference type="InterPro" id="IPR036374">
    <property type="entry name" value="OxRdtase_Mopterin-bd_sf"/>
</dbReference>
<organism evidence="8 9">
    <name type="scientific">Yersinia wautersii</name>
    <dbReference type="NCBI Taxonomy" id="1341643"/>
    <lineage>
        <taxon>Bacteria</taxon>
        <taxon>Pseudomonadati</taxon>
        <taxon>Pseudomonadota</taxon>
        <taxon>Gammaproteobacteria</taxon>
        <taxon>Enterobacterales</taxon>
        <taxon>Yersiniaceae</taxon>
        <taxon>Yersinia</taxon>
    </lineage>
</organism>
<evidence type="ECO:0000256" key="4">
    <source>
        <dbReference type="ARBA" id="ARBA00023002"/>
    </source>
</evidence>
<proteinExistence type="inferred from homology"/>
<dbReference type="Pfam" id="PF00174">
    <property type="entry name" value="Oxidored_molyb"/>
    <property type="match status" value="1"/>
</dbReference>
<comment type="function">
    <text evidence="5">Part of the MsrPQ system that repairs oxidized periplasmic proteins containing methionine sulfoxide residues (Met-O), using respiratory chain electrons. Thus protects these proteins from oxidative-stress damage caused by reactive species of oxygen and chlorine generated by the host defense mechanisms. MsrPQ is essential for the maintenance of envelope integrity under bleach stress, rescuing a wide series of structurally unrelated periplasmic proteins from methionine oxidation. The catalytic subunit MsrP is non-stereospecific, being able to reduce both (R-) and (S-) diastereoisomers of methionine sulfoxide.</text>
</comment>
<dbReference type="EMBL" id="CVMG01000016">
    <property type="protein sequence ID" value="CRG50804.1"/>
    <property type="molecule type" value="Genomic_DNA"/>
</dbReference>
<feature type="compositionally biased region" description="Polar residues" evidence="6">
    <location>
        <begin position="1"/>
        <end position="40"/>
    </location>
</feature>
<dbReference type="GO" id="GO:0016491">
    <property type="term" value="F:oxidoreductase activity"/>
    <property type="evidence" value="ECO:0007669"/>
    <property type="project" value="UniProtKB-KW"/>
</dbReference>
<feature type="binding site" evidence="5">
    <location>
        <position position="127"/>
    </location>
    <ligand>
        <name>Mo-molybdopterin</name>
        <dbReference type="ChEBI" id="CHEBI:71302"/>
    </ligand>
</feature>
<keyword evidence="3 5" id="KW-0732">Signal</keyword>
<evidence type="ECO:0000256" key="5">
    <source>
        <dbReference type="HAMAP-Rule" id="MF_01206"/>
    </source>
</evidence>
<keyword evidence="1 5" id="KW-0500">Molybdenum</keyword>
<evidence type="ECO:0000313" key="8">
    <source>
        <dbReference type="EMBL" id="CRG50804.1"/>
    </source>
</evidence>
<evidence type="ECO:0000256" key="3">
    <source>
        <dbReference type="ARBA" id="ARBA00022729"/>
    </source>
</evidence>
<dbReference type="Gene3D" id="3.90.420.10">
    <property type="entry name" value="Oxidoreductase, molybdopterin-binding domain"/>
    <property type="match status" value="1"/>
</dbReference>
<comment type="cofactor">
    <cofactor evidence="5">
        <name>Mo-molybdopterin</name>
        <dbReference type="ChEBI" id="CHEBI:71302"/>
    </cofactor>
    <text evidence="5">Binds 1 Mo-molybdopterin (Mo-MPT) cofactor per subunit.</text>
</comment>
<dbReference type="HAMAP" id="MF_01206">
    <property type="entry name" value="MsrP"/>
    <property type="match status" value="1"/>
</dbReference>
<evidence type="ECO:0000313" key="9">
    <source>
        <dbReference type="Proteomes" id="UP000047420"/>
    </source>
</evidence>
<comment type="catalytic activity">
    <reaction evidence="5">
        <text>L-methionyl-[protein] + a quinone + H2O = L-methionyl-(R)-S-oxide-[protein] + a quinol</text>
        <dbReference type="Rhea" id="RHEA:51296"/>
        <dbReference type="Rhea" id="RHEA-COMP:12313"/>
        <dbReference type="Rhea" id="RHEA-COMP:12314"/>
        <dbReference type="ChEBI" id="CHEBI:15377"/>
        <dbReference type="ChEBI" id="CHEBI:16044"/>
        <dbReference type="ChEBI" id="CHEBI:24646"/>
        <dbReference type="ChEBI" id="CHEBI:45764"/>
        <dbReference type="ChEBI" id="CHEBI:132124"/>
    </reaction>
</comment>
<dbReference type="EC" id="1.8.5.-" evidence="5"/>
<dbReference type="Proteomes" id="UP000047420">
    <property type="component" value="Unassembled WGS sequence"/>
</dbReference>
<keyword evidence="9" id="KW-1185">Reference proteome</keyword>
<protein>
    <recommendedName>
        <fullName evidence="5">Protein-methionine-sulfoxide reductase catalytic subunit MsrP</fullName>
        <ecNumber evidence="5">1.8.5.-</ecNumber>
    </recommendedName>
</protein>
<keyword evidence="4 5" id="KW-0560">Oxidoreductase</keyword>
<feature type="binding site" evidence="5">
    <location>
        <position position="220"/>
    </location>
    <ligand>
        <name>Mo-molybdopterin</name>
        <dbReference type="ChEBI" id="CHEBI:71302"/>
    </ligand>
</feature>
<feature type="binding site" evidence="5">
    <location>
        <position position="277"/>
    </location>
    <ligand>
        <name>Mo-molybdopterin</name>
        <dbReference type="ChEBI" id="CHEBI:71302"/>
    </ligand>
</feature>
<comment type="similarity">
    <text evidence="5">Belongs to the MsrP family.</text>
</comment>
<evidence type="ECO:0000256" key="1">
    <source>
        <dbReference type="ARBA" id="ARBA00022505"/>
    </source>
</evidence>
<dbReference type="InterPro" id="IPR022867">
    <property type="entry name" value="MsrP"/>
</dbReference>
<dbReference type="SUPFAM" id="SSF56524">
    <property type="entry name" value="Oxidoreductase molybdopterin-binding domain"/>
    <property type="match status" value="1"/>
</dbReference>
<reference evidence="8 9" key="1">
    <citation type="submission" date="2015-03" db="EMBL/GenBank/DDBJ databases">
        <authorList>
            <consortium name="Pathogen Informatics"/>
            <person name="Murphy D."/>
        </authorList>
    </citation>
    <scope>NUCLEOTIDE SEQUENCE [LARGE SCALE GENOMIC DNA]</scope>
    <source>
        <strain evidence="8 9">WP-931201</strain>
    </source>
</reference>
<dbReference type="PANTHER" id="PTHR43032">
    <property type="entry name" value="PROTEIN-METHIONINE-SULFOXIDE REDUCTASE"/>
    <property type="match status" value="1"/>
</dbReference>
<name>A0ABP1ZD79_9GAMM</name>
<feature type="region of interest" description="Disordered" evidence="6">
    <location>
        <begin position="1"/>
        <end position="47"/>
    </location>
</feature>
<feature type="binding site" evidence="5">
    <location>
        <position position="185"/>
    </location>
    <ligand>
        <name>Mo-molybdopterin</name>
        <dbReference type="ChEBI" id="CHEBI:71302"/>
    </ligand>
    <ligandPart>
        <name>Mo</name>
        <dbReference type="ChEBI" id="CHEBI:28685"/>
    </ligandPart>
</feature>
<dbReference type="NCBIfam" id="NF003767">
    <property type="entry name" value="PRK05363.1"/>
    <property type="match status" value="1"/>
</dbReference>
<dbReference type="CDD" id="cd02107">
    <property type="entry name" value="YedY_like_Moco"/>
    <property type="match status" value="1"/>
</dbReference>
<accession>A0ABP1ZD79</accession>
<feature type="binding site" evidence="5">
    <location>
        <position position="272"/>
    </location>
    <ligand>
        <name>Mo-molybdopterin</name>
        <dbReference type="ChEBI" id="CHEBI:71302"/>
    </ligand>
</feature>
<evidence type="ECO:0000256" key="6">
    <source>
        <dbReference type="SAM" id="MobiDB-lite"/>
    </source>
</evidence>
<comment type="caution">
    <text evidence="8">The sequence shown here is derived from an EMBL/GenBank/DDBJ whole genome shotgun (WGS) entry which is preliminary data.</text>
</comment>
<dbReference type="RefSeq" id="WP_033848356.1">
    <property type="nucleotide sequence ID" value="NZ_CBLI010000135.1"/>
</dbReference>
<sequence length="373" mass="41709">MHNTFTHTKNNTQTKNSGSQAKSNTHTKNSGSQTKSNAVSLNKPRKLTEADVTPESIFYQRRKVLQALGITAATLALPASVQADLLAWFKGNEPPKAPSGKPLTFTQSAAYHPDLALTPEDKVTGYNNFYEFGLDKADPAANAGTLKTEGWQIKIDGDVVKPMTLDMDYLMKRFPLEERIYRLRCVEAWSMVVPWIGFELGKLLKLAEPTSNARYVAFQTLYAPDQMPGQKNRFIGGGLDYPYVEGLRLDEAMHPLAFMVVGVYGKTLPPQNGAPLRLMTPWKYGFKSIKSIVHIRLTREQPPTTWNLSAPNEYGFYANVNPHVDHPRWSQATERVIGSGGILDVKRQPTLLFNGYADQVASLYRGLDLRKNF</sequence>
<evidence type="ECO:0000256" key="2">
    <source>
        <dbReference type="ARBA" id="ARBA00022723"/>
    </source>
</evidence>
<gene>
    <name evidence="8" type="primary">yedY</name>
    <name evidence="5" type="synonym">msrP</name>
    <name evidence="8" type="ORF">ERS008478_02401</name>
</gene>
<feature type="binding site" evidence="5">
    <location>
        <begin position="130"/>
        <end position="131"/>
    </location>
    <ligand>
        <name>Mo-molybdopterin</name>
        <dbReference type="ChEBI" id="CHEBI:71302"/>
    </ligand>
</feature>
<comment type="subunit">
    <text evidence="5">Heterodimer of a catalytic subunit (MsrP) and a heme-binding subunit (MsrQ).</text>
</comment>
<dbReference type="PANTHER" id="PTHR43032:SF3">
    <property type="entry name" value="PROTEIN-METHIONINE-SULFOXIDE REDUCTASE CATALYTIC SUBUNIT MSRP"/>
    <property type="match status" value="1"/>
</dbReference>
<evidence type="ECO:0000259" key="7">
    <source>
        <dbReference type="Pfam" id="PF00174"/>
    </source>
</evidence>
<keyword evidence="2 5" id="KW-0479">Metal-binding</keyword>
<comment type="catalytic activity">
    <reaction evidence="5">
        <text>L-methionyl-[protein] + a quinone + H2O = L-methionyl-(S)-S-oxide-[protein] + a quinol</text>
        <dbReference type="Rhea" id="RHEA:51292"/>
        <dbReference type="Rhea" id="RHEA-COMP:12313"/>
        <dbReference type="Rhea" id="RHEA-COMP:12315"/>
        <dbReference type="ChEBI" id="CHEBI:15377"/>
        <dbReference type="ChEBI" id="CHEBI:16044"/>
        <dbReference type="ChEBI" id="CHEBI:24646"/>
        <dbReference type="ChEBI" id="CHEBI:44120"/>
        <dbReference type="ChEBI" id="CHEBI:132124"/>
    </reaction>
</comment>
<feature type="binding site" evidence="5">
    <location>
        <begin position="288"/>
        <end position="290"/>
    </location>
    <ligand>
        <name>Mo-molybdopterin</name>
        <dbReference type="ChEBI" id="CHEBI:71302"/>
    </ligand>
</feature>
<feature type="domain" description="Oxidoreductase molybdopterin-binding" evidence="7">
    <location>
        <begin position="147"/>
        <end position="306"/>
    </location>
</feature>
<dbReference type="InterPro" id="IPR000572">
    <property type="entry name" value="OxRdtase_Mopterin-bd_dom"/>
</dbReference>